<accession>A0A4S4DLC0</accession>
<gene>
    <name evidence="1" type="ORF">TEA_011335</name>
</gene>
<reference evidence="1 2" key="1">
    <citation type="journal article" date="2018" name="Proc. Natl. Acad. Sci. U.S.A.">
        <title>Draft genome sequence of Camellia sinensis var. sinensis provides insights into the evolution of the tea genome and tea quality.</title>
        <authorList>
            <person name="Wei C."/>
            <person name="Yang H."/>
            <person name="Wang S."/>
            <person name="Zhao J."/>
            <person name="Liu C."/>
            <person name="Gao L."/>
            <person name="Xia E."/>
            <person name="Lu Y."/>
            <person name="Tai Y."/>
            <person name="She G."/>
            <person name="Sun J."/>
            <person name="Cao H."/>
            <person name="Tong W."/>
            <person name="Gao Q."/>
            <person name="Li Y."/>
            <person name="Deng W."/>
            <person name="Jiang X."/>
            <person name="Wang W."/>
            <person name="Chen Q."/>
            <person name="Zhang S."/>
            <person name="Li H."/>
            <person name="Wu J."/>
            <person name="Wang P."/>
            <person name="Li P."/>
            <person name="Shi C."/>
            <person name="Zheng F."/>
            <person name="Jian J."/>
            <person name="Huang B."/>
            <person name="Shan D."/>
            <person name="Shi M."/>
            <person name="Fang C."/>
            <person name="Yue Y."/>
            <person name="Li F."/>
            <person name="Li D."/>
            <person name="Wei S."/>
            <person name="Han B."/>
            <person name="Jiang C."/>
            <person name="Yin Y."/>
            <person name="Xia T."/>
            <person name="Zhang Z."/>
            <person name="Bennetzen J.L."/>
            <person name="Zhao S."/>
            <person name="Wan X."/>
        </authorList>
    </citation>
    <scope>NUCLEOTIDE SEQUENCE [LARGE SCALE GENOMIC DNA]</scope>
    <source>
        <strain evidence="2">cv. Shuchazao</strain>
        <tissue evidence="1">Leaf</tissue>
    </source>
</reference>
<dbReference type="AlphaFoldDB" id="A0A4S4DLC0"/>
<evidence type="ECO:0000313" key="2">
    <source>
        <dbReference type="Proteomes" id="UP000306102"/>
    </source>
</evidence>
<keyword evidence="2" id="KW-1185">Reference proteome</keyword>
<organism evidence="1 2">
    <name type="scientific">Camellia sinensis var. sinensis</name>
    <name type="common">China tea</name>
    <dbReference type="NCBI Taxonomy" id="542762"/>
    <lineage>
        <taxon>Eukaryota</taxon>
        <taxon>Viridiplantae</taxon>
        <taxon>Streptophyta</taxon>
        <taxon>Embryophyta</taxon>
        <taxon>Tracheophyta</taxon>
        <taxon>Spermatophyta</taxon>
        <taxon>Magnoliopsida</taxon>
        <taxon>eudicotyledons</taxon>
        <taxon>Gunneridae</taxon>
        <taxon>Pentapetalae</taxon>
        <taxon>asterids</taxon>
        <taxon>Ericales</taxon>
        <taxon>Theaceae</taxon>
        <taxon>Camellia</taxon>
    </lineage>
</organism>
<dbReference type="Proteomes" id="UP000306102">
    <property type="component" value="Unassembled WGS sequence"/>
</dbReference>
<dbReference type="EMBL" id="SDRB02010988">
    <property type="protein sequence ID" value="THG03324.1"/>
    <property type="molecule type" value="Genomic_DNA"/>
</dbReference>
<sequence>MALSSSPLISLPNDETAPHIKDRRRSSLFSVDLHQKHEKLLKHGETVVPIYLLSFAKGRLKHGETVEWTYKDLLRGLEKDGHEQPSGMEVDDDGTLNRVSNAEAQATSISSEKQVGTIVANNLQHQQLHDELEDQLSDFGDDVTPVTSQNGAILRRKLRMVIDPKDDE</sequence>
<comment type="caution">
    <text evidence="1">The sequence shown here is derived from an EMBL/GenBank/DDBJ whole genome shotgun (WGS) entry which is preliminary data.</text>
</comment>
<proteinExistence type="predicted"/>
<evidence type="ECO:0000313" key="1">
    <source>
        <dbReference type="EMBL" id="THG03324.1"/>
    </source>
</evidence>
<name>A0A4S4DLC0_CAMSN</name>
<protein>
    <submittedName>
        <fullName evidence="1">Uncharacterized protein</fullName>
    </submittedName>
</protein>